<organism evidence="1">
    <name type="scientific">Macaca fascicularis</name>
    <name type="common">Crab-eating macaque</name>
    <name type="synonym">Cynomolgus monkey</name>
    <dbReference type="NCBI Taxonomy" id="9541"/>
    <lineage>
        <taxon>Eukaryota</taxon>
        <taxon>Metazoa</taxon>
        <taxon>Chordata</taxon>
        <taxon>Craniata</taxon>
        <taxon>Vertebrata</taxon>
        <taxon>Euteleostomi</taxon>
        <taxon>Mammalia</taxon>
        <taxon>Eutheria</taxon>
        <taxon>Euarchontoglires</taxon>
        <taxon>Primates</taxon>
        <taxon>Haplorrhini</taxon>
        <taxon>Catarrhini</taxon>
        <taxon>Cercopithecidae</taxon>
        <taxon>Cercopithecinae</taxon>
        <taxon>Macaca</taxon>
    </lineage>
</organism>
<proteinExistence type="evidence at transcript level"/>
<sequence length="120" mass="13434">MFRDLQWMAETMDSTKSYIYSGFFPIHIYDKLYTLGTDIRSSCANNVHNSQTSCLSSSTSTYHQTPLLTEECKQAAYCLGVISQPENHPLKPSASLCSLHSAPLLLVLLISTLRCISHFL</sequence>
<name>I7GNL6_MACFA</name>
<protein>
    <submittedName>
        <fullName evidence="1">Macaca fascicularis brain cDNA clone: QtrA-16207, similar to human hypothetical gene supported by AK094771 (LOC400865), mRNA, RefSeq: XM_379006.1</fullName>
    </submittedName>
</protein>
<dbReference type="EMBL" id="AB174340">
    <property type="protein sequence ID" value="BAE91402.1"/>
    <property type="molecule type" value="mRNA"/>
</dbReference>
<reference evidence="1" key="1">
    <citation type="journal article" date="2007" name="PLoS Biol.">
        <title>Rate of evolution in brain-expressed genes in humans and other primates.</title>
        <authorList>
            <person name="Wang H.-Y."/>
            <person name="Chien H.-C."/>
            <person name="Osada N."/>
            <person name="Hashimoto K."/>
            <person name="Sugano S."/>
            <person name="Gojobori T."/>
            <person name="Chou C.-K."/>
            <person name="Tsai S.-F."/>
            <person name="Wu C.-I."/>
            <person name="Shen C.-K.J."/>
        </authorList>
    </citation>
    <scope>NUCLEOTIDE SEQUENCE</scope>
</reference>
<evidence type="ECO:0000313" key="1">
    <source>
        <dbReference type="EMBL" id="BAE91402.1"/>
    </source>
</evidence>
<accession>I7GNL6</accession>
<dbReference type="AlphaFoldDB" id="I7GNL6"/>